<reference evidence="1 2" key="1">
    <citation type="journal article" date="2012" name="BMC Genomics">
        <title>Sequencing the genome of Marssonina brunnea reveals fungus-poplar co-evolution.</title>
        <authorList>
            <person name="Zhu S."/>
            <person name="Cao Y.-Z."/>
            <person name="Jiang C."/>
            <person name="Tan B.-Y."/>
            <person name="Wang Z."/>
            <person name="Feng S."/>
            <person name="Zhang L."/>
            <person name="Su X.-H."/>
            <person name="Brejova B."/>
            <person name="Vinar T."/>
            <person name="Xu M."/>
            <person name="Wang M.-X."/>
            <person name="Zhang S.-G."/>
            <person name="Huang M.-R."/>
            <person name="Wu R."/>
            <person name="Zhou Y."/>
        </authorList>
    </citation>
    <scope>NUCLEOTIDE SEQUENCE [LARGE SCALE GENOMIC DNA]</scope>
    <source>
        <strain evidence="1 2">MB_m1</strain>
    </source>
</reference>
<dbReference type="HOGENOM" id="CLU_1555600_0_0_1"/>
<name>K1XZ01_MARBU</name>
<dbReference type="GeneID" id="18759766"/>
<protein>
    <submittedName>
        <fullName evidence="1">Uncharacterized protein</fullName>
    </submittedName>
</protein>
<gene>
    <name evidence="1" type="ORF">MBM_03831</name>
</gene>
<dbReference type="EMBL" id="JH921434">
    <property type="protein sequence ID" value="EKD18059.1"/>
    <property type="molecule type" value="Genomic_DNA"/>
</dbReference>
<evidence type="ECO:0000313" key="2">
    <source>
        <dbReference type="Proteomes" id="UP000006753"/>
    </source>
</evidence>
<proteinExistence type="predicted"/>
<dbReference type="KEGG" id="mbe:MBM_03831"/>
<dbReference type="AlphaFoldDB" id="K1XZ01"/>
<dbReference type="OrthoDB" id="10321240at2759"/>
<sequence length="172" mass="18900">MSTTSSLSPSTAIPFGMNIRLHELHNALHVEKEVPLQLHGIRLHSQSTAPKPLTTTSISNIQKIPNFIEPTLFKRVASVATQYLKHGGTMTRMRAGYDHIFLESWPWCVDEPGKKMAKKLAGSSAQVARATGQVADAVAQELARARSRIGQQIAAARKRKLCNADMQNGFDL</sequence>
<evidence type="ECO:0000313" key="1">
    <source>
        <dbReference type="EMBL" id="EKD18059.1"/>
    </source>
</evidence>
<keyword evidence="2" id="KW-1185">Reference proteome</keyword>
<dbReference type="Proteomes" id="UP000006753">
    <property type="component" value="Unassembled WGS sequence"/>
</dbReference>
<organism evidence="1 2">
    <name type="scientific">Marssonina brunnea f. sp. multigermtubi (strain MB_m1)</name>
    <name type="common">Marssonina leaf spot fungus</name>
    <dbReference type="NCBI Taxonomy" id="1072389"/>
    <lineage>
        <taxon>Eukaryota</taxon>
        <taxon>Fungi</taxon>
        <taxon>Dikarya</taxon>
        <taxon>Ascomycota</taxon>
        <taxon>Pezizomycotina</taxon>
        <taxon>Leotiomycetes</taxon>
        <taxon>Helotiales</taxon>
        <taxon>Drepanopezizaceae</taxon>
        <taxon>Drepanopeziza</taxon>
    </lineage>
</organism>
<dbReference type="InParanoid" id="K1XZ01"/>
<accession>K1XZ01</accession>